<evidence type="ECO:0000313" key="3">
    <source>
        <dbReference type="Proteomes" id="UP000001514"/>
    </source>
</evidence>
<dbReference type="eggNOG" id="ENOG502SWHN">
    <property type="taxonomic scope" value="Eukaryota"/>
</dbReference>
<dbReference type="EMBL" id="GL377654">
    <property type="protein sequence ID" value="EFJ10351.1"/>
    <property type="molecule type" value="Genomic_DNA"/>
</dbReference>
<accession>D8SZ70</accession>
<keyword evidence="1" id="KW-0812">Transmembrane</keyword>
<dbReference type="Proteomes" id="UP000001514">
    <property type="component" value="Unassembled WGS sequence"/>
</dbReference>
<organism evidence="3">
    <name type="scientific">Selaginella moellendorffii</name>
    <name type="common">Spikemoss</name>
    <dbReference type="NCBI Taxonomy" id="88036"/>
    <lineage>
        <taxon>Eukaryota</taxon>
        <taxon>Viridiplantae</taxon>
        <taxon>Streptophyta</taxon>
        <taxon>Embryophyta</taxon>
        <taxon>Tracheophyta</taxon>
        <taxon>Lycopodiopsida</taxon>
        <taxon>Selaginellales</taxon>
        <taxon>Selaginellaceae</taxon>
        <taxon>Selaginella</taxon>
    </lineage>
</organism>
<reference evidence="2 3" key="1">
    <citation type="journal article" date="2011" name="Science">
        <title>The Selaginella genome identifies genetic changes associated with the evolution of vascular plants.</title>
        <authorList>
            <person name="Banks J.A."/>
            <person name="Nishiyama T."/>
            <person name="Hasebe M."/>
            <person name="Bowman J.L."/>
            <person name="Gribskov M."/>
            <person name="dePamphilis C."/>
            <person name="Albert V.A."/>
            <person name="Aono N."/>
            <person name="Aoyama T."/>
            <person name="Ambrose B.A."/>
            <person name="Ashton N.W."/>
            <person name="Axtell M.J."/>
            <person name="Barker E."/>
            <person name="Barker M.S."/>
            <person name="Bennetzen J.L."/>
            <person name="Bonawitz N.D."/>
            <person name="Chapple C."/>
            <person name="Cheng C."/>
            <person name="Correa L.G."/>
            <person name="Dacre M."/>
            <person name="DeBarry J."/>
            <person name="Dreyer I."/>
            <person name="Elias M."/>
            <person name="Engstrom E.M."/>
            <person name="Estelle M."/>
            <person name="Feng L."/>
            <person name="Finet C."/>
            <person name="Floyd S.K."/>
            <person name="Frommer W.B."/>
            <person name="Fujita T."/>
            <person name="Gramzow L."/>
            <person name="Gutensohn M."/>
            <person name="Harholt J."/>
            <person name="Hattori M."/>
            <person name="Heyl A."/>
            <person name="Hirai T."/>
            <person name="Hiwatashi Y."/>
            <person name="Ishikawa M."/>
            <person name="Iwata M."/>
            <person name="Karol K.G."/>
            <person name="Koehler B."/>
            <person name="Kolukisaoglu U."/>
            <person name="Kubo M."/>
            <person name="Kurata T."/>
            <person name="Lalonde S."/>
            <person name="Li K."/>
            <person name="Li Y."/>
            <person name="Litt A."/>
            <person name="Lyons E."/>
            <person name="Manning G."/>
            <person name="Maruyama T."/>
            <person name="Michael T.P."/>
            <person name="Mikami K."/>
            <person name="Miyazaki S."/>
            <person name="Morinaga S."/>
            <person name="Murata T."/>
            <person name="Mueller-Roeber B."/>
            <person name="Nelson D.R."/>
            <person name="Obara M."/>
            <person name="Oguri Y."/>
            <person name="Olmstead R.G."/>
            <person name="Onodera N."/>
            <person name="Petersen B.L."/>
            <person name="Pils B."/>
            <person name="Prigge M."/>
            <person name="Rensing S.A."/>
            <person name="Riano-Pachon D.M."/>
            <person name="Roberts A.W."/>
            <person name="Sato Y."/>
            <person name="Scheller H.V."/>
            <person name="Schulz B."/>
            <person name="Schulz C."/>
            <person name="Shakirov E.V."/>
            <person name="Shibagaki N."/>
            <person name="Shinohara N."/>
            <person name="Shippen D.E."/>
            <person name="Soerensen I."/>
            <person name="Sotooka R."/>
            <person name="Sugimoto N."/>
            <person name="Sugita M."/>
            <person name="Sumikawa N."/>
            <person name="Tanurdzic M."/>
            <person name="Theissen G."/>
            <person name="Ulvskov P."/>
            <person name="Wakazuki S."/>
            <person name="Weng J.K."/>
            <person name="Willats W.W."/>
            <person name="Wipf D."/>
            <person name="Wolf P.G."/>
            <person name="Yang L."/>
            <person name="Zimmer A.D."/>
            <person name="Zhu Q."/>
            <person name="Mitros T."/>
            <person name="Hellsten U."/>
            <person name="Loque D."/>
            <person name="Otillar R."/>
            <person name="Salamov A."/>
            <person name="Schmutz J."/>
            <person name="Shapiro H."/>
            <person name="Lindquist E."/>
            <person name="Lucas S."/>
            <person name="Rokhsar D."/>
            <person name="Grigoriev I.V."/>
        </authorList>
    </citation>
    <scope>NUCLEOTIDE SEQUENCE [LARGE SCALE GENOMIC DNA]</scope>
</reference>
<sequence>MSIVMSYKSGHLESAPPGRCQEEHLARDLTKPSVVFRRGIHRCAAWRLLLLLLLDAAGDIHAGVPDPVAQLPDLQPLLLGELGFEAKHAFLEFGEVCSMLQTRRSILRSGFTVASSLDEYHKLILDYESLAFHIGGKWWKLATEISIVILLIGTIVGSIQQGSRRVLMILSVVFIVAPLCLVEKMRQEHRLSSG</sequence>
<protein>
    <submittedName>
        <fullName evidence="2">Uncharacterized protein</fullName>
    </submittedName>
</protein>
<dbReference type="HOGENOM" id="CLU_1404640_0_0_1"/>
<evidence type="ECO:0000256" key="1">
    <source>
        <dbReference type="SAM" id="Phobius"/>
    </source>
</evidence>
<evidence type="ECO:0000313" key="2">
    <source>
        <dbReference type="EMBL" id="EFJ10351.1"/>
    </source>
</evidence>
<gene>
    <name evidence="2" type="ORF">SELMODRAFT_427308</name>
</gene>
<feature type="transmembrane region" description="Helical" evidence="1">
    <location>
        <begin position="141"/>
        <end position="159"/>
    </location>
</feature>
<feature type="transmembrane region" description="Helical" evidence="1">
    <location>
        <begin position="165"/>
        <end position="182"/>
    </location>
</feature>
<keyword evidence="3" id="KW-1185">Reference proteome</keyword>
<dbReference type="InParanoid" id="D8SZ70"/>
<name>D8SZ70_SELML</name>
<dbReference type="Gramene" id="EFJ10351">
    <property type="protein sequence ID" value="EFJ10351"/>
    <property type="gene ID" value="SELMODRAFT_427308"/>
</dbReference>
<dbReference type="AlphaFoldDB" id="D8SZ70"/>
<keyword evidence="1" id="KW-1133">Transmembrane helix</keyword>
<dbReference type="KEGG" id="smo:SELMODRAFT_427308"/>
<proteinExistence type="predicted"/>
<keyword evidence="1" id="KW-0472">Membrane</keyword>